<feature type="region of interest" description="Disordered" evidence="9">
    <location>
        <begin position="253"/>
        <end position="289"/>
    </location>
</feature>
<dbReference type="InterPro" id="IPR010935">
    <property type="entry name" value="SMC_hinge"/>
</dbReference>
<dbReference type="GO" id="GO:0007062">
    <property type="term" value="P:sister chromatid cohesion"/>
    <property type="evidence" value="ECO:0007669"/>
    <property type="project" value="TreeGrafter"/>
</dbReference>
<dbReference type="InterPro" id="IPR024704">
    <property type="entry name" value="SMC"/>
</dbReference>
<feature type="region of interest" description="Disordered" evidence="9">
    <location>
        <begin position="967"/>
        <end position="988"/>
    </location>
</feature>
<dbReference type="AlphaFoldDB" id="A0A7S4VE94"/>
<dbReference type="SUPFAM" id="SSF52540">
    <property type="entry name" value="P-loop containing nucleoside triphosphate hydrolases"/>
    <property type="match status" value="1"/>
</dbReference>
<evidence type="ECO:0000256" key="7">
    <source>
        <dbReference type="PIRNR" id="PIRNR005719"/>
    </source>
</evidence>
<dbReference type="EMBL" id="HBNR01036485">
    <property type="protein sequence ID" value="CAE4592794.1"/>
    <property type="molecule type" value="Transcribed_RNA"/>
</dbReference>
<feature type="coiled-coil region" evidence="8">
    <location>
        <begin position="1022"/>
        <end position="1069"/>
    </location>
</feature>
<evidence type="ECO:0000256" key="8">
    <source>
        <dbReference type="SAM" id="Coils"/>
    </source>
</evidence>
<dbReference type="SUPFAM" id="SSF75553">
    <property type="entry name" value="Smc hinge domain"/>
    <property type="match status" value="1"/>
</dbReference>
<proteinExistence type="inferred from homology"/>
<dbReference type="SMART" id="SM00968">
    <property type="entry name" value="SMC_hinge"/>
    <property type="match status" value="1"/>
</dbReference>
<evidence type="ECO:0000256" key="5">
    <source>
        <dbReference type="ARBA" id="ARBA00023242"/>
    </source>
</evidence>
<evidence type="ECO:0000256" key="3">
    <source>
        <dbReference type="ARBA" id="ARBA00022776"/>
    </source>
</evidence>
<evidence type="ECO:0000313" key="11">
    <source>
        <dbReference type="EMBL" id="CAE4592794.1"/>
    </source>
</evidence>
<organism evidence="11">
    <name type="scientific">Alexandrium monilatum</name>
    <dbReference type="NCBI Taxonomy" id="311494"/>
    <lineage>
        <taxon>Eukaryota</taxon>
        <taxon>Sar</taxon>
        <taxon>Alveolata</taxon>
        <taxon>Dinophyceae</taxon>
        <taxon>Gonyaulacales</taxon>
        <taxon>Pyrocystaceae</taxon>
        <taxon>Alexandrium</taxon>
    </lineage>
</organism>
<keyword evidence="5 7" id="KW-0539">Nucleus</keyword>
<dbReference type="GO" id="GO:0016887">
    <property type="term" value="F:ATP hydrolysis activity"/>
    <property type="evidence" value="ECO:0007669"/>
    <property type="project" value="InterPro"/>
</dbReference>
<keyword evidence="3" id="KW-0498">Mitosis</keyword>
<evidence type="ECO:0000259" key="10">
    <source>
        <dbReference type="SMART" id="SM00968"/>
    </source>
</evidence>
<dbReference type="InterPro" id="IPR036277">
    <property type="entry name" value="SMC_hinge_sf"/>
</dbReference>
<evidence type="ECO:0000256" key="4">
    <source>
        <dbReference type="ARBA" id="ARBA00023054"/>
    </source>
</evidence>
<accession>A0A7S4VE94</accession>
<keyword evidence="2" id="KW-0132">Cell division</keyword>
<keyword evidence="4 8" id="KW-0175">Coiled coil</keyword>
<dbReference type="GO" id="GO:0051301">
    <property type="term" value="P:cell division"/>
    <property type="evidence" value="ECO:0007669"/>
    <property type="project" value="UniProtKB-KW"/>
</dbReference>
<feature type="coiled-coil region" evidence="8">
    <location>
        <begin position="814"/>
        <end position="930"/>
    </location>
</feature>
<feature type="coiled-coil region" evidence="8">
    <location>
        <begin position="734"/>
        <end position="782"/>
    </location>
</feature>
<dbReference type="PIRSF" id="PIRSF005719">
    <property type="entry name" value="SMC"/>
    <property type="match status" value="1"/>
</dbReference>
<dbReference type="GO" id="GO:0008278">
    <property type="term" value="C:cohesin complex"/>
    <property type="evidence" value="ECO:0007669"/>
    <property type="project" value="TreeGrafter"/>
</dbReference>
<dbReference type="Pfam" id="PF02463">
    <property type="entry name" value="SMC_N"/>
    <property type="match status" value="1"/>
</dbReference>
<evidence type="ECO:0000256" key="2">
    <source>
        <dbReference type="ARBA" id="ARBA00022618"/>
    </source>
</evidence>
<dbReference type="Gene3D" id="3.40.50.300">
    <property type="entry name" value="P-loop containing nucleotide triphosphate hydrolases"/>
    <property type="match status" value="2"/>
</dbReference>
<comment type="subcellular location">
    <subcellularLocation>
        <location evidence="1 7">Nucleus</location>
    </subcellularLocation>
</comment>
<protein>
    <recommendedName>
        <fullName evidence="7">Structural maintenance of chromosomes protein</fullName>
    </recommendedName>
</protein>
<dbReference type="GO" id="GO:0005524">
    <property type="term" value="F:ATP binding"/>
    <property type="evidence" value="ECO:0007669"/>
    <property type="project" value="InterPro"/>
</dbReference>
<evidence type="ECO:0000256" key="6">
    <source>
        <dbReference type="ARBA" id="ARBA00023306"/>
    </source>
</evidence>
<evidence type="ECO:0000256" key="1">
    <source>
        <dbReference type="ARBA" id="ARBA00004123"/>
    </source>
</evidence>
<dbReference type="Pfam" id="PF06470">
    <property type="entry name" value="SMC_hinge"/>
    <property type="match status" value="1"/>
</dbReference>
<gene>
    <name evidence="11" type="ORF">AMON00008_LOCUS25107</name>
</gene>
<dbReference type="InterPro" id="IPR003395">
    <property type="entry name" value="RecF/RecN/SMC_N"/>
</dbReference>
<feature type="coiled-coil region" evidence="8">
    <location>
        <begin position="401"/>
        <end position="505"/>
    </location>
</feature>
<dbReference type="Gene3D" id="1.20.1060.20">
    <property type="match status" value="1"/>
</dbReference>
<comment type="similarity">
    <text evidence="7">Belongs to the SMC family.</text>
</comment>
<dbReference type="GO" id="GO:0005634">
    <property type="term" value="C:nucleus"/>
    <property type="evidence" value="ECO:0007669"/>
    <property type="project" value="UniProtKB-SubCell"/>
</dbReference>
<dbReference type="GO" id="GO:0003677">
    <property type="term" value="F:DNA binding"/>
    <property type="evidence" value="ECO:0007669"/>
    <property type="project" value="TreeGrafter"/>
</dbReference>
<keyword evidence="6" id="KW-0131">Cell cycle</keyword>
<dbReference type="Gene3D" id="3.30.70.1620">
    <property type="match status" value="1"/>
</dbReference>
<dbReference type="PANTHER" id="PTHR18937">
    <property type="entry name" value="STRUCTURAL MAINTENANCE OF CHROMOSOMES SMC FAMILY MEMBER"/>
    <property type="match status" value="1"/>
</dbReference>
<dbReference type="PANTHER" id="PTHR18937:SF12">
    <property type="entry name" value="STRUCTURAL MAINTENANCE OF CHROMOSOMES PROTEIN"/>
    <property type="match status" value="1"/>
</dbReference>
<reference evidence="11" key="1">
    <citation type="submission" date="2021-01" db="EMBL/GenBank/DDBJ databases">
        <authorList>
            <person name="Corre E."/>
            <person name="Pelletier E."/>
            <person name="Niang G."/>
            <person name="Scheremetjew M."/>
            <person name="Finn R."/>
            <person name="Kale V."/>
            <person name="Holt S."/>
            <person name="Cochrane G."/>
            <person name="Meng A."/>
            <person name="Brown T."/>
            <person name="Cohen L."/>
        </authorList>
    </citation>
    <scope>NUCLEOTIDE SEQUENCE</scope>
    <source>
        <strain evidence="11">CCMP3105</strain>
    </source>
</reference>
<name>A0A7S4VE94_9DINO</name>
<feature type="domain" description="SMC hinge" evidence="10">
    <location>
        <begin position="520"/>
        <end position="639"/>
    </location>
</feature>
<evidence type="ECO:0000256" key="9">
    <source>
        <dbReference type="SAM" id="MobiDB-lite"/>
    </source>
</evidence>
<sequence>MDGSASATGRVHEIVVENFKSYQGRVQIGPFRKFTCVIGPNGAGKSNLMDAISFVLGVQARVLRSEKLRDLVYRKEGEDPKKNQRTASVELTYVDEEDPEEETKLVFRRMILRSGEARFQVNSEIVSQADYHKRLEGINILSKVRNFLVFQGDVEATAQRQGKDLTAFFEQISGSEAFRQEYERLAAEKSKKEDNARYLFTKKRNAINEKKRVAQQKDEADSFRRLENERKDLQQEFYLFRLHGISRQLDEAAQKREASTAERESLRAAMESSRHSLERAERERAQAHLAATQADRAIASTRSKLDKVNPERVAARTRIDFLKQRIEDLHTNAEQVERKAGRTQAQLQQLQEEQSKLEGEERVLAENLGQRELHFTKEQREEFERVKRKTERITAAGGDHARQLEHQISALAAERSKAEHDQRESFARKEHLQRRIAELKEAEEAAAKASVQEAQKAEQRAFELQRLQATTDSCAEEKEQLQQERQQLLDTIQDAAATERQIEKEREIAKVCHDLADAVQGVHGRVVDLCQPTQKRLHVAVNVALGKFLDAIIVDTTEAARRCVKYLKERMLPPMTFLPLNDLRVPPLDPRLAELVNDKRTLRLALNCVTFDERYNQAFEFLLGDVVFADTMTDGRNFSFGEARNLGLSCKVVTLHGEAIAKNGNLSVDSGNAREGSTRFDVAELEGTKTRVATIDSRLHEIHALEYNGGADLATLKNEVRRIEAKACESSSHLKWCQEQLRQKQEELQAAESALGALSPEAVRLGQEEERLRKELQGMEAQLGEAVAGHFAKLSAAMGVDDVRKVEREWRREQEAVQLKSEELARRLRNVKAEASMLEQTLQEQASRRPEELAPKLQAEVDELLQKEQGFIKSIEALEEELRGHQTKAKEAFSVERDRDQALQGLRRETKEKRQKITAVEKQLSELNSQEQVLGNSRADILRQSVLEDVEVPLLAGGLQALQDLAEAGSQPASAPTQPGPAPAAAAAGSVAVDFSRLPEEKQAASAGPAAKMLEEEYRSELERLRVELKRLSPNLKAAEQMQGVAEQVQETSREADVARRDIETVEVEFETVRKARRERFMDCFKKVASEIGEVYRRLTANTAGLHSDGGSAYLDLEDTEDPFNGGIKFTAMPPAKRFRDMHLLSGGEKTLAAMALLFAVHAFQRPPFMVLDEVDAALDANNVRALAGYVEQAQCQTIVISLKDRFFIRGEALVGVWKDKPQETSSVLTLDLTRYEQGQVQ</sequence>
<feature type="compositionally biased region" description="Basic and acidic residues" evidence="9">
    <location>
        <begin position="253"/>
        <end position="286"/>
    </location>
</feature>
<dbReference type="InterPro" id="IPR027417">
    <property type="entry name" value="P-loop_NTPase"/>
</dbReference>